<sequence>MKQIIFFLAVILCVAGCDSVDCVKSTGPMQSKDFTDLKFTKIRINKGIALVLKQGAETSVKVVSGENLINDIEVTVSDSLITFNDNTSCNWVRDYGQTTVYITAPNITDIFSKTEQNITSDGILAYDNLHLTAIDSEDGMEGAGTGDFILSIENENVIVESNTVTRFYLSGKTKYLESDFYSGNSTLKAENLMADAVKIFHRGSNDMFVHPLNKISGDIYNVGNVHAVFRPGIVSVNAHYRGRLIFD</sequence>
<keyword evidence="3" id="KW-1185">Reference proteome</keyword>
<dbReference type="Pfam" id="PF10988">
    <property type="entry name" value="DUF2807"/>
    <property type="match status" value="1"/>
</dbReference>
<organism evidence="2 3">
    <name type="scientific">Flavobacterium noncentrifugens</name>
    <dbReference type="NCBI Taxonomy" id="1128970"/>
    <lineage>
        <taxon>Bacteria</taxon>
        <taxon>Pseudomonadati</taxon>
        <taxon>Bacteroidota</taxon>
        <taxon>Flavobacteriia</taxon>
        <taxon>Flavobacteriales</taxon>
        <taxon>Flavobacteriaceae</taxon>
        <taxon>Flavobacterium</taxon>
    </lineage>
</organism>
<evidence type="ECO:0000313" key="2">
    <source>
        <dbReference type="EMBL" id="SDK33526.1"/>
    </source>
</evidence>
<evidence type="ECO:0000313" key="3">
    <source>
        <dbReference type="Proteomes" id="UP000199580"/>
    </source>
</evidence>
<dbReference type="EMBL" id="FNEZ01000005">
    <property type="protein sequence ID" value="SDK33526.1"/>
    <property type="molecule type" value="Genomic_DNA"/>
</dbReference>
<dbReference type="AlphaFoldDB" id="A0A1G9B1Q3"/>
<dbReference type="Proteomes" id="UP000199580">
    <property type="component" value="Unassembled WGS sequence"/>
</dbReference>
<feature type="domain" description="Putative auto-transporter adhesin head GIN" evidence="1">
    <location>
        <begin position="38"/>
        <end position="228"/>
    </location>
</feature>
<accession>A0A1G9B1Q3</accession>
<evidence type="ECO:0000259" key="1">
    <source>
        <dbReference type="Pfam" id="PF10988"/>
    </source>
</evidence>
<dbReference type="InterPro" id="IPR021255">
    <property type="entry name" value="DUF2807"/>
</dbReference>
<dbReference type="OrthoDB" id="1466971at2"/>
<protein>
    <submittedName>
        <fullName evidence="2">Putative auto-transporter adhesin, head GIN domain</fullName>
    </submittedName>
</protein>
<dbReference type="Gene3D" id="2.160.20.120">
    <property type="match status" value="1"/>
</dbReference>
<gene>
    <name evidence="2" type="ORF">SAMN04487935_3155</name>
</gene>
<name>A0A1G9B1Q3_9FLAO</name>
<dbReference type="STRING" id="1128970.SAMN04487935_3155"/>
<proteinExistence type="predicted"/>
<dbReference type="RefSeq" id="WP_091397625.1">
    <property type="nucleotide sequence ID" value="NZ_BKAI01000007.1"/>
</dbReference>
<reference evidence="2 3" key="1">
    <citation type="submission" date="2016-10" db="EMBL/GenBank/DDBJ databases">
        <authorList>
            <person name="de Groot N.N."/>
        </authorList>
    </citation>
    <scope>NUCLEOTIDE SEQUENCE [LARGE SCALE GENOMIC DNA]</scope>
    <source>
        <strain evidence="2 3">CGMCC 1.10076</strain>
    </source>
</reference>